<proteinExistence type="predicted"/>
<dbReference type="InterPro" id="IPR029063">
    <property type="entry name" value="SAM-dependent_MTases_sf"/>
</dbReference>
<dbReference type="RefSeq" id="WP_111549543.1">
    <property type="nucleotide sequence ID" value="NZ_LIQE01000042.1"/>
</dbReference>
<organism evidence="2 3">
    <name type="scientific">Salipiger aestuarii</name>
    <dbReference type="NCBI Taxonomy" id="568098"/>
    <lineage>
        <taxon>Bacteria</taxon>
        <taxon>Pseudomonadati</taxon>
        <taxon>Pseudomonadota</taxon>
        <taxon>Alphaproteobacteria</taxon>
        <taxon>Rhodobacterales</taxon>
        <taxon>Roseobacteraceae</taxon>
        <taxon>Salipiger</taxon>
    </lineage>
</organism>
<sequence length="196" mass="22081">MADYYEANAQNFIAATQSVDMSDLRARFLAQLPQMPGGQCRILDAGTGSGRDARAFRFAGYEVEAFDASPAMVQAATLFSGVPVRHLSFEEFQWEQPFDGIWACASLLHVARADLPAVFQRLADHIVRGGILYASFKFGTGNRRKDGRNFTDMTEETLSALLDELPSLRQVETWRSEDRRPDRKEDIWVNALLRKT</sequence>
<comment type="caution">
    <text evidence="2">The sequence shown here is derived from an EMBL/GenBank/DDBJ whole genome shotgun (WGS) entry which is preliminary data.</text>
</comment>
<dbReference type="PANTHER" id="PTHR43464:SF94">
    <property type="entry name" value="MALONYL-[ACYL-CARRIER PROTEIN] O-METHYLTRANSFERASE"/>
    <property type="match status" value="1"/>
</dbReference>
<dbReference type="Pfam" id="PF13649">
    <property type="entry name" value="Methyltransf_25"/>
    <property type="match status" value="1"/>
</dbReference>
<feature type="domain" description="Methyltransferase" evidence="1">
    <location>
        <begin position="42"/>
        <end position="130"/>
    </location>
</feature>
<evidence type="ECO:0000313" key="3">
    <source>
        <dbReference type="Proteomes" id="UP000249165"/>
    </source>
</evidence>
<name>A0A327YUW9_9RHOB</name>
<accession>A0A327YUW9</accession>
<keyword evidence="2" id="KW-0808">Transferase</keyword>
<evidence type="ECO:0000313" key="2">
    <source>
        <dbReference type="EMBL" id="RAK24136.1"/>
    </source>
</evidence>
<dbReference type="EMBL" id="QLMG01000001">
    <property type="protein sequence ID" value="RAK24136.1"/>
    <property type="molecule type" value="Genomic_DNA"/>
</dbReference>
<evidence type="ECO:0000259" key="1">
    <source>
        <dbReference type="Pfam" id="PF13649"/>
    </source>
</evidence>
<protein>
    <submittedName>
        <fullName evidence="2">Methyltransferase family protein</fullName>
    </submittedName>
</protein>
<dbReference type="Gene3D" id="3.40.50.150">
    <property type="entry name" value="Vaccinia Virus protein VP39"/>
    <property type="match status" value="1"/>
</dbReference>
<keyword evidence="3" id="KW-1185">Reference proteome</keyword>
<dbReference type="CDD" id="cd02440">
    <property type="entry name" value="AdoMet_MTases"/>
    <property type="match status" value="1"/>
</dbReference>
<gene>
    <name evidence="2" type="ORF">ATI53_1001245</name>
</gene>
<dbReference type="OrthoDB" id="9804312at2"/>
<dbReference type="GO" id="GO:0008168">
    <property type="term" value="F:methyltransferase activity"/>
    <property type="evidence" value="ECO:0007669"/>
    <property type="project" value="UniProtKB-KW"/>
</dbReference>
<reference evidence="2 3" key="1">
    <citation type="submission" date="2018-06" db="EMBL/GenBank/DDBJ databases">
        <title>Genomic Encyclopedia of Archaeal and Bacterial Type Strains, Phase II (KMG-II): from individual species to whole genera.</title>
        <authorList>
            <person name="Goeker M."/>
        </authorList>
    </citation>
    <scope>NUCLEOTIDE SEQUENCE [LARGE SCALE GENOMIC DNA]</scope>
    <source>
        <strain evidence="2 3">DSM 22011</strain>
    </source>
</reference>
<keyword evidence="2" id="KW-0489">Methyltransferase</keyword>
<dbReference type="InterPro" id="IPR041698">
    <property type="entry name" value="Methyltransf_25"/>
</dbReference>
<dbReference type="PANTHER" id="PTHR43464">
    <property type="entry name" value="METHYLTRANSFERASE"/>
    <property type="match status" value="1"/>
</dbReference>
<dbReference type="SUPFAM" id="SSF53335">
    <property type="entry name" value="S-adenosyl-L-methionine-dependent methyltransferases"/>
    <property type="match status" value="1"/>
</dbReference>
<dbReference type="GO" id="GO:0032259">
    <property type="term" value="P:methylation"/>
    <property type="evidence" value="ECO:0007669"/>
    <property type="project" value="UniProtKB-KW"/>
</dbReference>
<dbReference type="Proteomes" id="UP000249165">
    <property type="component" value="Unassembled WGS sequence"/>
</dbReference>
<dbReference type="AlphaFoldDB" id="A0A327YUW9"/>